<dbReference type="PANTHER" id="PTHR28125:SF3">
    <property type="entry name" value="TRANSCRIPTION REGULATOR RUA1 C-TERMINAL DOMAIN-CONTAINING PROTEIN"/>
    <property type="match status" value="1"/>
</dbReference>
<feature type="domain" description="Transcription regulator Rua1 C-terminal" evidence="3">
    <location>
        <begin position="402"/>
        <end position="495"/>
    </location>
</feature>
<feature type="region of interest" description="Disordered" evidence="1">
    <location>
        <begin position="168"/>
        <end position="198"/>
    </location>
</feature>
<dbReference type="InterPro" id="IPR028012">
    <property type="entry name" value="Rua1_C"/>
</dbReference>
<name>A0A8H3LWK1_9GLOM</name>
<feature type="chain" id="PRO_5034678003" evidence="2">
    <location>
        <begin position="20"/>
        <end position="514"/>
    </location>
</feature>
<dbReference type="EMBL" id="BLAL01000234">
    <property type="protein sequence ID" value="GES94359.1"/>
    <property type="molecule type" value="Genomic_DNA"/>
</dbReference>
<dbReference type="Pfam" id="PF14616">
    <property type="entry name" value="Rua1_C"/>
    <property type="match status" value="1"/>
</dbReference>
<evidence type="ECO:0000256" key="1">
    <source>
        <dbReference type="SAM" id="MobiDB-lite"/>
    </source>
</evidence>
<reference evidence="4" key="1">
    <citation type="submission" date="2019-10" db="EMBL/GenBank/DDBJ databases">
        <title>Conservation and host-specific expression of non-tandemly repeated heterogenous ribosome RNA gene in arbuscular mycorrhizal fungi.</title>
        <authorList>
            <person name="Maeda T."/>
            <person name="Kobayashi Y."/>
            <person name="Nakagawa T."/>
            <person name="Ezawa T."/>
            <person name="Yamaguchi K."/>
            <person name="Bino T."/>
            <person name="Nishimoto Y."/>
            <person name="Shigenobu S."/>
            <person name="Kawaguchi M."/>
        </authorList>
    </citation>
    <scope>NUCLEOTIDE SEQUENCE</scope>
    <source>
        <strain evidence="4">HR1</strain>
    </source>
</reference>
<accession>A0A8H3LWK1</accession>
<feature type="compositionally biased region" description="Basic and acidic residues" evidence="1">
    <location>
        <begin position="187"/>
        <end position="198"/>
    </location>
</feature>
<comment type="caution">
    <text evidence="4">The sequence shown here is derived from an EMBL/GenBank/DDBJ whole genome shotgun (WGS) entry which is preliminary data.</text>
</comment>
<evidence type="ECO:0000256" key="2">
    <source>
        <dbReference type="SAM" id="SignalP"/>
    </source>
</evidence>
<keyword evidence="2" id="KW-0732">Signal</keyword>
<organism evidence="4 5">
    <name type="scientific">Rhizophagus clarus</name>
    <dbReference type="NCBI Taxonomy" id="94130"/>
    <lineage>
        <taxon>Eukaryota</taxon>
        <taxon>Fungi</taxon>
        <taxon>Fungi incertae sedis</taxon>
        <taxon>Mucoromycota</taxon>
        <taxon>Glomeromycotina</taxon>
        <taxon>Glomeromycetes</taxon>
        <taxon>Glomerales</taxon>
        <taxon>Glomeraceae</taxon>
        <taxon>Rhizophagus</taxon>
    </lineage>
</organism>
<dbReference type="AlphaFoldDB" id="A0A8H3LWK1"/>
<sequence>MSKLNIILFFFSLNNVHKAQNYSPIPDFFSIENNNMYNNLNSFEMSNVETKQSNLCNHCPNFYYNQSNTQRIKKITKELQTAVQFDSLLKNNEHSNQYIYDTFSQSSRFEDNHNSVQWHLHNTLSSSHSNLNSEQNESFNNNLVLTLPKLDPYSLSDENEENRRTWIISDSQESGSSQLQSSAQQENRIEPNFKDQVNDSNEMNKKSLLPPTPNVQLFSKLPSFLEPRFLSNSCNELYCDNDTYGYENLSLYNRNVIMSYSWNIIGNHCNDSLPSSQPIIPFYCWEDQVVSSPIHLTNDCPEQASARKCALQSGMLVTNFTSKKAKTFVENQGTSFSPNLTLLTIGSNGSNINEYDINDACHIQPKIDLSDVVLETPEPPVDPNDPRLDAQPRRQKLKYSGDMYTPQWVRYSGHTKEGYCDNCKPGKWLQLKNSAYWYHKQFFHGISSVSGKMVVSPIKTRKSDADDCTEGLCHQCRQWVPIATTKRKGSILWFRNVMFMLNPKAMYTIKDVKI</sequence>
<proteinExistence type="predicted"/>
<dbReference type="Proteomes" id="UP000615446">
    <property type="component" value="Unassembled WGS sequence"/>
</dbReference>
<protein>
    <submittedName>
        <fullName evidence="4">Conserved fungal protein</fullName>
    </submittedName>
</protein>
<feature type="compositionally biased region" description="Low complexity" evidence="1">
    <location>
        <begin position="169"/>
        <end position="185"/>
    </location>
</feature>
<evidence type="ECO:0000259" key="3">
    <source>
        <dbReference type="Pfam" id="PF14616"/>
    </source>
</evidence>
<dbReference type="PANTHER" id="PTHR28125">
    <property type="entry name" value="MEIOTIC EXPRESSION UP-REGULATED PROTEIN 26"/>
    <property type="match status" value="1"/>
</dbReference>
<evidence type="ECO:0000313" key="4">
    <source>
        <dbReference type="EMBL" id="GES94359.1"/>
    </source>
</evidence>
<gene>
    <name evidence="4" type="ORF">RCL2_002109500</name>
</gene>
<evidence type="ECO:0000313" key="5">
    <source>
        <dbReference type="Proteomes" id="UP000615446"/>
    </source>
</evidence>
<dbReference type="OrthoDB" id="5595379at2759"/>
<feature type="signal peptide" evidence="2">
    <location>
        <begin position="1"/>
        <end position="19"/>
    </location>
</feature>